<evidence type="ECO:0000313" key="9">
    <source>
        <dbReference type="Proteomes" id="UP000175971"/>
    </source>
</evidence>
<dbReference type="AlphaFoldDB" id="A0A1E7LFN8"/>
<dbReference type="PANTHER" id="PTHR33653">
    <property type="entry name" value="RIBONUCLEASE VAPC2"/>
    <property type="match status" value="1"/>
</dbReference>
<comment type="similarity">
    <text evidence="7">Belongs to the PINc/VapC protein family.</text>
</comment>
<evidence type="ECO:0000256" key="3">
    <source>
        <dbReference type="ARBA" id="ARBA00022722"/>
    </source>
</evidence>
<evidence type="ECO:0000256" key="6">
    <source>
        <dbReference type="ARBA" id="ARBA00022842"/>
    </source>
</evidence>
<dbReference type="Gene3D" id="3.40.50.1010">
    <property type="entry name" value="5'-nuclease"/>
    <property type="match status" value="1"/>
</dbReference>
<protein>
    <submittedName>
        <fullName evidence="8">Twitching motility protein PilT</fullName>
    </submittedName>
</protein>
<keyword evidence="9" id="KW-1185">Reference proteome</keyword>
<dbReference type="GO" id="GO:0004518">
    <property type="term" value="F:nuclease activity"/>
    <property type="evidence" value="ECO:0007669"/>
    <property type="project" value="UniProtKB-KW"/>
</dbReference>
<evidence type="ECO:0000256" key="2">
    <source>
        <dbReference type="ARBA" id="ARBA00022649"/>
    </source>
</evidence>
<dbReference type="InterPro" id="IPR050556">
    <property type="entry name" value="Type_II_TA_system_RNase"/>
</dbReference>
<dbReference type="GO" id="GO:0046872">
    <property type="term" value="F:metal ion binding"/>
    <property type="evidence" value="ECO:0007669"/>
    <property type="project" value="UniProtKB-KW"/>
</dbReference>
<accession>A0A1E7LFN8</accession>
<name>A0A1E7LFN8_9ACTN</name>
<evidence type="ECO:0000256" key="5">
    <source>
        <dbReference type="ARBA" id="ARBA00022801"/>
    </source>
</evidence>
<reference evidence="8 9" key="1">
    <citation type="journal article" date="2016" name="Front. Microbiol.">
        <title>Comparative Genomics Analysis of Streptomyces Species Reveals Their Adaptation to the Marine Environment and Their Diversity at the Genomic Level.</title>
        <authorList>
            <person name="Tian X."/>
            <person name="Zhang Z."/>
            <person name="Yang T."/>
            <person name="Chen M."/>
            <person name="Li J."/>
            <person name="Chen F."/>
            <person name="Yang J."/>
            <person name="Li W."/>
            <person name="Zhang B."/>
            <person name="Zhang Z."/>
            <person name="Wu J."/>
            <person name="Zhang C."/>
            <person name="Long L."/>
            <person name="Xiao J."/>
        </authorList>
    </citation>
    <scope>NUCLEOTIDE SEQUENCE [LARGE SCALE GENOMIC DNA]</scope>
    <source>
        <strain evidence="8 9">SCSIO M10372</strain>
    </source>
</reference>
<dbReference type="EMBL" id="LJGZ01000114">
    <property type="protein sequence ID" value="OEV14931.1"/>
    <property type="molecule type" value="Genomic_DNA"/>
</dbReference>
<dbReference type="InterPro" id="IPR029060">
    <property type="entry name" value="PIN-like_dom_sf"/>
</dbReference>
<dbReference type="Proteomes" id="UP000175971">
    <property type="component" value="Unassembled WGS sequence"/>
</dbReference>
<comment type="caution">
    <text evidence="8">The sequence shown here is derived from an EMBL/GenBank/DDBJ whole genome shotgun (WGS) entry which is preliminary data.</text>
</comment>
<keyword evidence="6" id="KW-0460">Magnesium</keyword>
<proteinExistence type="inferred from homology"/>
<keyword evidence="2" id="KW-1277">Toxin-antitoxin system</keyword>
<keyword evidence="3" id="KW-0540">Nuclease</keyword>
<dbReference type="OrthoDB" id="3257696at2"/>
<organism evidence="8 9">
    <name type="scientific">Streptomyces nanshensis</name>
    <dbReference type="NCBI Taxonomy" id="518642"/>
    <lineage>
        <taxon>Bacteria</taxon>
        <taxon>Bacillati</taxon>
        <taxon>Actinomycetota</taxon>
        <taxon>Actinomycetes</taxon>
        <taxon>Kitasatosporales</taxon>
        <taxon>Streptomycetaceae</taxon>
        <taxon>Streptomyces</taxon>
    </lineage>
</organism>
<dbReference type="GO" id="GO:0016787">
    <property type="term" value="F:hydrolase activity"/>
    <property type="evidence" value="ECO:0007669"/>
    <property type="project" value="UniProtKB-KW"/>
</dbReference>
<dbReference type="RefSeq" id="WP_070205493.1">
    <property type="nucleotide sequence ID" value="NZ_LJGZ01000114.1"/>
</dbReference>
<sequence>MAERHRVGVLDTCTYIDLDLLEPERLPALPALTAISLAELQQGVAMARDPLVRAARMEKLGAAVADFEPLPFDADAAARYGTLVTLVPAARRDPRPHRLDLMIAAIASVRELPLYTRNADDFKGLESAVTVVAV</sequence>
<dbReference type="SUPFAM" id="SSF88723">
    <property type="entry name" value="PIN domain-like"/>
    <property type="match status" value="1"/>
</dbReference>
<evidence type="ECO:0000256" key="4">
    <source>
        <dbReference type="ARBA" id="ARBA00022723"/>
    </source>
</evidence>
<gene>
    <name evidence="8" type="ORF">AN221_44950</name>
</gene>
<comment type="cofactor">
    <cofactor evidence="1">
        <name>Mg(2+)</name>
        <dbReference type="ChEBI" id="CHEBI:18420"/>
    </cofactor>
</comment>
<keyword evidence="4" id="KW-0479">Metal-binding</keyword>
<dbReference type="PATRIC" id="fig|518642.7.peg.8882"/>
<dbReference type="PANTHER" id="PTHR33653:SF1">
    <property type="entry name" value="RIBONUCLEASE VAPC2"/>
    <property type="match status" value="1"/>
</dbReference>
<dbReference type="CDD" id="cd18732">
    <property type="entry name" value="PIN_MtVapC4-C5_like"/>
    <property type="match status" value="1"/>
</dbReference>
<evidence type="ECO:0000313" key="8">
    <source>
        <dbReference type="EMBL" id="OEV14931.1"/>
    </source>
</evidence>
<keyword evidence="5" id="KW-0378">Hydrolase</keyword>
<evidence type="ECO:0000256" key="1">
    <source>
        <dbReference type="ARBA" id="ARBA00001946"/>
    </source>
</evidence>
<evidence type="ECO:0000256" key="7">
    <source>
        <dbReference type="ARBA" id="ARBA00038093"/>
    </source>
</evidence>